<dbReference type="WBParaSite" id="ACOC_0000365501-mRNA-1">
    <property type="protein sequence ID" value="ACOC_0000365501-mRNA-1"/>
    <property type="gene ID" value="ACOC_0000365501"/>
</dbReference>
<proteinExistence type="predicted"/>
<protein>
    <submittedName>
        <fullName evidence="3">Amidohydrolase</fullName>
    </submittedName>
</protein>
<dbReference type="OrthoDB" id="407509at2759"/>
<dbReference type="AlphaFoldDB" id="A0A0R3PH34"/>
<reference evidence="3" key="1">
    <citation type="submission" date="2017-02" db="UniProtKB">
        <authorList>
            <consortium name="WormBaseParasite"/>
        </authorList>
    </citation>
    <scope>IDENTIFICATION</scope>
</reference>
<accession>A0A0R3PH34</accession>
<keyword evidence="2" id="KW-1185">Reference proteome</keyword>
<dbReference type="EMBL" id="UYYA01001237">
    <property type="protein sequence ID" value="VDM55241.1"/>
    <property type="molecule type" value="Genomic_DNA"/>
</dbReference>
<evidence type="ECO:0000313" key="3">
    <source>
        <dbReference type="WBParaSite" id="ACOC_0000365501-mRNA-1"/>
    </source>
</evidence>
<dbReference type="Proteomes" id="UP000267027">
    <property type="component" value="Unassembled WGS sequence"/>
</dbReference>
<gene>
    <name evidence="1" type="ORF">ACOC_LOCUS3656</name>
</gene>
<organism evidence="3">
    <name type="scientific">Angiostrongylus costaricensis</name>
    <name type="common">Nematode worm</name>
    <dbReference type="NCBI Taxonomy" id="334426"/>
    <lineage>
        <taxon>Eukaryota</taxon>
        <taxon>Metazoa</taxon>
        <taxon>Ecdysozoa</taxon>
        <taxon>Nematoda</taxon>
        <taxon>Chromadorea</taxon>
        <taxon>Rhabditida</taxon>
        <taxon>Rhabditina</taxon>
        <taxon>Rhabditomorpha</taxon>
        <taxon>Strongyloidea</taxon>
        <taxon>Metastrongylidae</taxon>
        <taxon>Angiostrongylus</taxon>
    </lineage>
</organism>
<reference evidence="1 2" key="2">
    <citation type="submission" date="2018-11" db="EMBL/GenBank/DDBJ databases">
        <authorList>
            <consortium name="Pathogen Informatics"/>
        </authorList>
    </citation>
    <scope>NUCLEOTIDE SEQUENCE [LARGE SCALE GENOMIC DNA]</scope>
    <source>
        <strain evidence="1 2">Costa Rica</strain>
    </source>
</reference>
<evidence type="ECO:0000313" key="1">
    <source>
        <dbReference type="EMBL" id="VDM55241.1"/>
    </source>
</evidence>
<evidence type="ECO:0000313" key="2">
    <source>
        <dbReference type="Proteomes" id="UP000267027"/>
    </source>
</evidence>
<sequence>MVDPTHHADERQPMAKAVSDWIVRDVKRLAGRPPVRCLQFFTKTREEQHDARRILGASKAYSATFARGRKK</sequence>
<name>A0A0R3PH34_ANGCS</name>